<evidence type="ECO:0000313" key="1">
    <source>
        <dbReference type="EMBL" id="CAD8936108.1"/>
    </source>
</evidence>
<sequence length="153" mass="17517">MHCPLRSYSSGTVVVESKEDDEVEVVVVEAAAHYQPTAVGFGFVEIHMFAPTVGDNPACRRGPPLALAYNQPIYHEIKSVSVHESEKGNRRKASNLQLSSRLRHRFLRHHHHSRREIWQAVWESKKVQRQRQQTIAGDNSARRATQRINNMTL</sequence>
<organism evidence="1">
    <name type="scientific">Cyclophora tenuis</name>
    <name type="common">Marine diatom</name>
    <dbReference type="NCBI Taxonomy" id="216820"/>
    <lineage>
        <taxon>Eukaryota</taxon>
        <taxon>Sar</taxon>
        <taxon>Stramenopiles</taxon>
        <taxon>Ochrophyta</taxon>
        <taxon>Bacillariophyta</taxon>
        <taxon>Fragilariophyceae</taxon>
        <taxon>Fragilariophycidae</taxon>
        <taxon>Cyclophorales</taxon>
        <taxon>Cyclophoraceae</taxon>
        <taxon>Cyclophora</taxon>
    </lineage>
</organism>
<accession>A0A7S1D3W7</accession>
<gene>
    <name evidence="1" type="ORF">CTEN0397_LOCUS7142</name>
</gene>
<reference evidence="1" key="1">
    <citation type="submission" date="2021-01" db="EMBL/GenBank/DDBJ databases">
        <authorList>
            <person name="Corre E."/>
            <person name="Pelletier E."/>
            <person name="Niang G."/>
            <person name="Scheremetjew M."/>
            <person name="Finn R."/>
            <person name="Kale V."/>
            <person name="Holt S."/>
            <person name="Cochrane G."/>
            <person name="Meng A."/>
            <person name="Brown T."/>
            <person name="Cohen L."/>
        </authorList>
    </citation>
    <scope>NUCLEOTIDE SEQUENCE</scope>
    <source>
        <strain evidence="1">ECT3854</strain>
    </source>
</reference>
<dbReference type="EMBL" id="HBFW01011092">
    <property type="protein sequence ID" value="CAD8936108.1"/>
    <property type="molecule type" value="Transcribed_RNA"/>
</dbReference>
<proteinExistence type="predicted"/>
<protein>
    <submittedName>
        <fullName evidence="1">Uncharacterized protein</fullName>
    </submittedName>
</protein>
<name>A0A7S1D3W7_CYCTE</name>
<dbReference type="AlphaFoldDB" id="A0A7S1D3W7"/>